<dbReference type="RefSeq" id="WP_111897510.1">
    <property type="nucleotide sequence ID" value="NZ_CP033459.1"/>
</dbReference>
<organism evidence="2 3">
    <name type="scientific">Pseudoprevotella muciniphila</name>
    <dbReference type="NCBI Taxonomy" id="2133944"/>
    <lineage>
        <taxon>Bacteria</taxon>
        <taxon>Pseudomonadati</taxon>
        <taxon>Bacteroidota</taxon>
        <taxon>Bacteroidia</taxon>
        <taxon>Bacteroidales</taxon>
        <taxon>Prevotellaceae</taxon>
        <taxon>Pseudoprevotella</taxon>
    </lineage>
</organism>
<dbReference type="KEGG" id="alq:C7Y71_009820"/>
<dbReference type="OrthoDB" id="1057128at2"/>
<dbReference type="GO" id="GO:0006298">
    <property type="term" value="P:mismatch repair"/>
    <property type="evidence" value="ECO:0007669"/>
    <property type="project" value="InterPro"/>
</dbReference>
<reference evidence="2 3" key="1">
    <citation type="submission" date="2018-11" db="EMBL/GenBank/DDBJ databases">
        <authorList>
            <person name="Na S.W."/>
            <person name="Baik M."/>
        </authorList>
    </citation>
    <scope>NUCLEOTIDE SEQUENCE [LARGE SCALE GENOMIC DNA]</scope>
    <source>
        <strain evidence="2 3">E39</strain>
    </source>
</reference>
<keyword evidence="3" id="KW-1185">Reference proteome</keyword>
<dbReference type="Pfam" id="PF01624">
    <property type="entry name" value="MutS_I"/>
    <property type="match status" value="1"/>
</dbReference>
<dbReference type="GO" id="GO:0030983">
    <property type="term" value="F:mismatched DNA binding"/>
    <property type="evidence" value="ECO:0007669"/>
    <property type="project" value="InterPro"/>
</dbReference>
<dbReference type="Gene3D" id="3.40.1170.10">
    <property type="entry name" value="DNA repair protein MutS, domain I"/>
    <property type="match status" value="1"/>
</dbReference>
<dbReference type="Proteomes" id="UP000249375">
    <property type="component" value="Chromosome"/>
</dbReference>
<proteinExistence type="predicted"/>
<dbReference type="InterPro" id="IPR016151">
    <property type="entry name" value="DNA_mismatch_repair_MutS_N"/>
</dbReference>
<dbReference type="SUPFAM" id="SSF55271">
    <property type="entry name" value="DNA repair protein MutS, domain I"/>
    <property type="match status" value="1"/>
</dbReference>
<accession>A0A5P8E8C6</accession>
<dbReference type="GO" id="GO:0005524">
    <property type="term" value="F:ATP binding"/>
    <property type="evidence" value="ECO:0007669"/>
    <property type="project" value="InterPro"/>
</dbReference>
<gene>
    <name evidence="2" type="ORF">C7Y71_009820</name>
</gene>
<dbReference type="AlphaFoldDB" id="A0A5P8E8C6"/>
<feature type="domain" description="DNA mismatch repair protein MutS-like N-terminal" evidence="1">
    <location>
        <begin position="12"/>
        <end position="103"/>
    </location>
</feature>
<dbReference type="InterPro" id="IPR007695">
    <property type="entry name" value="DNA_mismatch_repair_MutS-lik_N"/>
</dbReference>
<evidence type="ECO:0000313" key="3">
    <source>
        <dbReference type="Proteomes" id="UP000249375"/>
    </source>
</evidence>
<evidence type="ECO:0000313" key="2">
    <source>
        <dbReference type="EMBL" id="QFQ13279.1"/>
    </source>
</evidence>
<dbReference type="EMBL" id="CP033459">
    <property type="protein sequence ID" value="QFQ13279.1"/>
    <property type="molecule type" value="Genomic_DNA"/>
</dbReference>
<name>A0A5P8E8C6_9BACT</name>
<protein>
    <recommendedName>
        <fullName evidence="1">DNA mismatch repair protein MutS-like N-terminal domain-containing protein</fullName>
    </recommendedName>
</protein>
<sequence length="104" mass="11922">MNTTNNTDTRSPILRQYEQIKEKHPDAVLLFRTGDFYTMYHEDADTASRVLGITKRTGNDLNGSRNYAVPFASFPYHALDIYLPRLIRAGCRVAICDQLEQPSR</sequence>
<evidence type="ECO:0000259" key="1">
    <source>
        <dbReference type="Pfam" id="PF01624"/>
    </source>
</evidence>